<dbReference type="CDD" id="cd18085">
    <property type="entry name" value="TM1570-like"/>
    <property type="match status" value="1"/>
</dbReference>
<dbReference type="AlphaFoldDB" id="A0A644VHX4"/>
<evidence type="ECO:0000313" key="2">
    <source>
        <dbReference type="EMBL" id="MPL90881.1"/>
    </source>
</evidence>
<evidence type="ECO:0000259" key="1">
    <source>
        <dbReference type="Pfam" id="PF09936"/>
    </source>
</evidence>
<proteinExistence type="predicted"/>
<dbReference type="Gene3D" id="3.40.1280.10">
    <property type="match status" value="1"/>
</dbReference>
<feature type="domain" description="tRNA (guanine-N(1)-)-methyltransferase C-terminal" evidence="1">
    <location>
        <begin position="3"/>
        <end position="183"/>
    </location>
</feature>
<dbReference type="EMBL" id="VSSQ01000315">
    <property type="protein sequence ID" value="MPL90881.1"/>
    <property type="molecule type" value="Genomic_DNA"/>
</dbReference>
<dbReference type="InterPro" id="IPR029026">
    <property type="entry name" value="tRNA_m1G_MTases_N"/>
</dbReference>
<gene>
    <name evidence="2" type="ORF">SDC9_36939</name>
</gene>
<name>A0A644VHX4_9ZZZZ</name>
<comment type="caution">
    <text evidence="2">The sequence shown here is derived from an EMBL/GenBank/DDBJ whole genome shotgun (WGS) entry which is preliminary data.</text>
</comment>
<accession>A0A644VHX4</accession>
<dbReference type="InterPro" id="IPR019230">
    <property type="entry name" value="RNA_MeTrfase_C_dom"/>
</dbReference>
<organism evidence="2">
    <name type="scientific">bioreactor metagenome</name>
    <dbReference type="NCBI Taxonomy" id="1076179"/>
    <lineage>
        <taxon>unclassified sequences</taxon>
        <taxon>metagenomes</taxon>
        <taxon>ecological metagenomes</taxon>
    </lineage>
</organism>
<reference evidence="2" key="1">
    <citation type="submission" date="2019-08" db="EMBL/GenBank/DDBJ databases">
        <authorList>
            <person name="Kucharzyk K."/>
            <person name="Murdoch R.W."/>
            <person name="Higgins S."/>
            <person name="Loffler F."/>
        </authorList>
    </citation>
    <scope>NUCLEOTIDE SEQUENCE</scope>
</reference>
<sequence>MSKLYLGLVHYPVYNKHMQVIATAVTNFDIHDIARTARTYDVEKYFVIHPLEIQAEIIKKITDYWQHGYGKEYNPDRSEALDHVQYIPSIAEAIKQITELEGKAPLTVTTDARTYPNTVTYQYVRGLLEQGEVPIFLLLGTGFGLEKETMSKFDLILEPIWGPGDYNHLCVRSAAAIMLDRLASVEHVK</sequence>
<protein>
    <recommendedName>
        <fullName evidence="1">tRNA (guanine-N(1)-)-methyltransferase C-terminal domain-containing protein</fullName>
    </recommendedName>
</protein>
<dbReference type="Pfam" id="PF09936">
    <property type="entry name" value="Methyltrn_RNA_4"/>
    <property type="match status" value="1"/>
</dbReference>